<feature type="domain" description="Fe2OG dioxygenase" evidence="2">
    <location>
        <begin position="169"/>
        <end position="302"/>
    </location>
</feature>
<dbReference type="EMBL" id="JAMWBK010000002">
    <property type="protein sequence ID" value="KAJ8907441.1"/>
    <property type="molecule type" value="Genomic_DNA"/>
</dbReference>
<proteinExistence type="inferred from homology"/>
<gene>
    <name evidence="3" type="ORF">NDN08_007552</name>
</gene>
<evidence type="ECO:0000313" key="4">
    <source>
        <dbReference type="Proteomes" id="UP001157974"/>
    </source>
</evidence>
<dbReference type="Proteomes" id="UP001157974">
    <property type="component" value="Unassembled WGS sequence"/>
</dbReference>
<protein>
    <recommendedName>
        <fullName evidence="2">Fe2OG dioxygenase domain-containing protein</fullName>
    </recommendedName>
</protein>
<keyword evidence="1" id="KW-0560">Oxidoreductase</keyword>
<dbReference type="Gene3D" id="2.60.120.330">
    <property type="entry name" value="B-lactam Antibiotic, Isopenicillin N Synthase, Chain"/>
    <property type="match status" value="1"/>
</dbReference>
<keyword evidence="1" id="KW-0479">Metal-binding</keyword>
<dbReference type="PROSITE" id="PS51471">
    <property type="entry name" value="FE2OG_OXY"/>
    <property type="match status" value="1"/>
</dbReference>
<dbReference type="SUPFAM" id="SSF51197">
    <property type="entry name" value="Clavaminate synthase-like"/>
    <property type="match status" value="1"/>
</dbReference>
<keyword evidence="1" id="KW-0408">Iron</keyword>
<name>A0AAV8V0Q8_9RHOD</name>
<reference evidence="3 4" key="1">
    <citation type="journal article" date="2023" name="Nat. Commun.">
        <title>Origin of minicircular mitochondrial genomes in red algae.</title>
        <authorList>
            <person name="Lee Y."/>
            <person name="Cho C.H."/>
            <person name="Lee Y.M."/>
            <person name="Park S.I."/>
            <person name="Yang J.H."/>
            <person name="West J.A."/>
            <person name="Bhattacharya D."/>
            <person name="Yoon H.S."/>
        </authorList>
    </citation>
    <scope>NUCLEOTIDE SEQUENCE [LARGE SCALE GENOMIC DNA]</scope>
    <source>
        <strain evidence="3 4">CCMP1338</strain>
        <tissue evidence="3">Whole cell</tissue>
    </source>
</reference>
<keyword evidence="4" id="KW-1185">Reference proteome</keyword>
<dbReference type="GO" id="GO:0046872">
    <property type="term" value="F:metal ion binding"/>
    <property type="evidence" value="ECO:0007669"/>
    <property type="project" value="UniProtKB-KW"/>
</dbReference>
<evidence type="ECO:0000259" key="2">
    <source>
        <dbReference type="PROSITE" id="PS51471"/>
    </source>
</evidence>
<organism evidence="3 4">
    <name type="scientific">Rhodosorus marinus</name>
    <dbReference type="NCBI Taxonomy" id="101924"/>
    <lineage>
        <taxon>Eukaryota</taxon>
        <taxon>Rhodophyta</taxon>
        <taxon>Stylonematophyceae</taxon>
        <taxon>Stylonematales</taxon>
        <taxon>Stylonemataceae</taxon>
        <taxon>Rhodosorus</taxon>
    </lineage>
</organism>
<comment type="caution">
    <text evidence="3">The sequence shown here is derived from an EMBL/GenBank/DDBJ whole genome shotgun (WGS) entry which is preliminary data.</text>
</comment>
<dbReference type="GO" id="GO:0016491">
    <property type="term" value="F:oxidoreductase activity"/>
    <property type="evidence" value="ECO:0007669"/>
    <property type="project" value="UniProtKB-KW"/>
</dbReference>
<dbReference type="InterPro" id="IPR027443">
    <property type="entry name" value="IPNS-like_sf"/>
</dbReference>
<evidence type="ECO:0000313" key="3">
    <source>
        <dbReference type="EMBL" id="KAJ8907441.1"/>
    </source>
</evidence>
<comment type="similarity">
    <text evidence="1">Belongs to the iron/ascorbate-dependent oxidoreductase family.</text>
</comment>
<dbReference type="AlphaFoldDB" id="A0AAV8V0Q8"/>
<evidence type="ECO:0000256" key="1">
    <source>
        <dbReference type="RuleBase" id="RU003682"/>
    </source>
</evidence>
<dbReference type="InterPro" id="IPR005123">
    <property type="entry name" value="Oxoglu/Fe-dep_dioxygenase_dom"/>
</dbReference>
<sequence>MIHTIELQLGKLGPFVAPASKEALKSSLSSSGFAYLALPGGLRSLPANVLREGRIFLGEADDQAKSRVETIDGSQKRGFYRFSGTTDTGVQCFNIGREATHPEKFRQAYFESIDSPTELWMEASSRRNKWPNEYPKLRPACLDYFNFAHQAAMSVLSSIDLPSTFAHGNADSELEVKLYPGVSTGSEDRFRDHIDLTSVSLLIQDKTAGLEIFLEDFNQWVKVGMETKDTPHGRRFSSTYQVCVFLLCSNAMQATNCDEKILCIVGRFGQMMSIGQFRAGVHRVASAPNEGTRTSAVFFCTPDWHYQLPDGSQVGDHMPLQF</sequence>
<accession>A0AAV8V0Q8</accession>